<reference evidence="2" key="1">
    <citation type="journal article" date="2014" name="Nucleic Acids Res.">
        <title>The evolutionary dynamics of variant antigen genes in Babesia reveal a history of genomic innovation underlying host-parasite interaction.</title>
        <authorList>
            <person name="Jackson A.P."/>
            <person name="Otto T.D."/>
            <person name="Darby A."/>
            <person name="Ramaprasad A."/>
            <person name="Xia D."/>
            <person name="Echaide I.E."/>
            <person name="Farber M."/>
            <person name="Gahlot S."/>
            <person name="Gamble J."/>
            <person name="Gupta D."/>
            <person name="Gupta Y."/>
            <person name="Jackson L."/>
            <person name="Malandrin L."/>
            <person name="Malas T.B."/>
            <person name="Moussa E."/>
            <person name="Nair M."/>
            <person name="Reid A.J."/>
            <person name="Sanders M."/>
            <person name="Sharma J."/>
            <person name="Tracey A."/>
            <person name="Quail M.A."/>
            <person name="Weir W."/>
            <person name="Wastling J.M."/>
            <person name="Hall N."/>
            <person name="Willadsen P."/>
            <person name="Lingelbach K."/>
            <person name="Shiels B."/>
            <person name="Tait A."/>
            <person name="Berriman M."/>
            <person name="Allred D.R."/>
            <person name="Pain A."/>
        </authorList>
    </citation>
    <scope>NUCLEOTIDE SEQUENCE [LARGE SCALE GENOMIC DNA]</scope>
    <source>
        <strain evidence="2">Bond</strain>
    </source>
</reference>
<dbReference type="KEGG" id="bbig:BBBOND_0301250"/>
<dbReference type="VEuPathDB" id="PiroplasmaDB:BBBOND_0301250"/>
<gene>
    <name evidence="1" type="ORF">BBBOND_0301250</name>
</gene>
<name>A0A061DDE9_BABBI</name>
<dbReference type="GeneID" id="24564761"/>
<protein>
    <submittedName>
        <fullName evidence="1">Membrane protein, putative</fullName>
    </submittedName>
</protein>
<proteinExistence type="predicted"/>
<keyword evidence="2" id="KW-1185">Reference proteome</keyword>
<accession>A0A061DDE9</accession>
<dbReference type="AlphaFoldDB" id="A0A061DDE9"/>
<organism evidence="1 2">
    <name type="scientific">Babesia bigemina</name>
    <dbReference type="NCBI Taxonomy" id="5866"/>
    <lineage>
        <taxon>Eukaryota</taxon>
        <taxon>Sar</taxon>
        <taxon>Alveolata</taxon>
        <taxon>Apicomplexa</taxon>
        <taxon>Aconoidasida</taxon>
        <taxon>Piroplasmida</taxon>
        <taxon>Babesiidae</taxon>
        <taxon>Babesia</taxon>
    </lineage>
</organism>
<sequence length="189" mass="21359">MGDHCDPNSEITLIKVPKFLANHWRESENQSYMGYLKKNDDGTIDELLVKFEGKQRRFLSRANHLSCPMAVQIRDANAPIESMGRFKRSLTIYPKLDSLYKSEIKERHIVTNIHKARGTAHEARSEPNNDRSATLFKYYNPNAEGASTIAHGAGADYVPSKQDTPYSRSKTKGNLSYPSIVSVGIDAWR</sequence>
<dbReference type="OrthoDB" id="26094at2759"/>
<dbReference type="EMBL" id="LK391709">
    <property type="protein sequence ID" value="CDR96220.1"/>
    <property type="molecule type" value="Genomic_DNA"/>
</dbReference>
<dbReference type="RefSeq" id="XP_012768406.1">
    <property type="nucleotide sequence ID" value="XM_012912952.1"/>
</dbReference>
<dbReference type="OMA" id="QWRNSEN"/>
<dbReference type="Proteomes" id="UP000033188">
    <property type="component" value="Chromosome 3"/>
</dbReference>
<evidence type="ECO:0000313" key="2">
    <source>
        <dbReference type="Proteomes" id="UP000033188"/>
    </source>
</evidence>
<evidence type="ECO:0000313" key="1">
    <source>
        <dbReference type="EMBL" id="CDR96220.1"/>
    </source>
</evidence>